<dbReference type="Proteomes" id="UP001501586">
    <property type="component" value="Unassembled WGS sequence"/>
</dbReference>
<accession>A0ABP8EF13</accession>
<reference evidence="2" key="1">
    <citation type="journal article" date="2019" name="Int. J. Syst. Evol. Microbiol.">
        <title>The Global Catalogue of Microorganisms (GCM) 10K type strain sequencing project: providing services to taxonomists for standard genome sequencing and annotation.</title>
        <authorList>
            <consortium name="The Broad Institute Genomics Platform"/>
            <consortium name="The Broad Institute Genome Sequencing Center for Infectious Disease"/>
            <person name="Wu L."/>
            <person name="Ma J."/>
        </authorList>
    </citation>
    <scope>NUCLEOTIDE SEQUENCE [LARGE SCALE GENOMIC DNA]</scope>
    <source>
        <strain evidence="2">JCM 17458</strain>
    </source>
</reference>
<evidence type="ECO:0000313" key="2">
    <source>
        <dbReference type="Proteomes" id="UP001501586"/>
    </source>
</evidence>
<evidence type="ECO:0000313" key="1">
    <source>
        <dbReference type="EMBL" id="GAA4282499.1"/>
    </source>
</evidence>
<dbReference type="RefSeq" id="WP_236866781.1">
    <property type="nucleotide sequence ID" value="NZ_BAABAZ010000002.1"/>
</dbReference>
<organism evidence="1 2">
    <name type="scientific">Brevibacterium daeguense</name>
    <dbReference type="NCBI Taxonomy" id="909936"/>
    <lineage>
        <taxon>Bacteria</taxon>
        <taxon>Bacillati</taxon>
        <taxon>Actinomycetota</taxon>
        <taxon>Actinomycetes</taxon>
        <taxon>Micrococcales</taxon>
        <taxon>Brevibacteriaceae</taxon>
        <taxon>Brevibacterium</taxon>
    </lineage>
</organism>
<keyword evidence="2" id="KW-1185">Reference proteome</keyword>
<dbReference type="EMBL" id="BAABAZ010000002">
    <property type="protein sequence ID" value="GAA4282499.1"/>
    <property type="molecule type" value="Genomic_DNA"/>
</dbReference>
<proteinExistence type="predicted"/>
<comment type="caution">
    <text evidence="1">The sequence shown here is derived from an EMBL/GenBank/DDBJ whole genome shotgun (WGS) entry which is preliminary data.</text>
</comment>
<sequence length="177" mass="19002">MIAPSPRAWHDPRHGNITRTRMRAAFAVAFVLALIIFGLRPGETVAEWTNSESAEAVFTASSLGSVQDLRCYDEDNGILGGLGIDLVRGELAVVWDPPSNPPPETDPPIEYVVSIGGDQIATTSNTYHVIDTDALLLGLNAFTMSVRPQLGEWTADAQSVSGIRIQLLTIIIAECSA</sequence>
<protein>
    <recommendedName>
        <fullName evidence="3">SipW-cognate class signal peptide</fullName>
    </recommendedName>
</protein>
<evidence type="ECO:0008006" key="3">
    <source>
        <dbReference type="Google" id="ProtNLM"/>
    </source>
</evidence>
<name>A0ABP8EF13_9MICO</name>
<gene>
    <name evidence="1" type="ORF">GCM10022261_00300</name>
</gene>